<evidence type="ECO:0000313" key="3">
    <source>
        <dbReference type="Proteomes" id="UP000054279"/>
    </source>
</evidence>
<name>A0A0C9UGB7_SPHS4</name>
<evidence type="ECO:0000313" key="2">
    <source>
        <dbReference type="EMBL" id="KIJ24471.1"/>
    </source>
</evidence>
<feature type="region of interest" description="Disordered" evidence="1">
    <location>
        <begin position="95"/>
        <end position="119"/>
    </location>
</feature>
<dbReference type="EMBL" id="KN837486">
    <property type="protein sequence ID" value="KIJ24471.1"/>
    <property type="molecule type" value="Genomic_DNA"/>
</dbReference>
<protein>
    <submittedName>
        <fullName evidence="2">Unplaced genomic scaffold SPHSTscaffold_411, whole genome shotgun sequence</fullName>
    </submittedName>
</protein>
<sequence length="340" mass="36886">MSDILQPSRMTLGPSFFYCNIHPPSLPEATISTPTSPAASKSPFAPLLTHHPPSIIHHPPPRTSRCAFFVHSDGLDVLPYCGRRSRTPLVAVHTMRSRSFPPPTASPTGTSPTVAAAHGPPSSQCAPCVPPLSRPPPLHSQWTPRPPRTTRCALFVHSDVLGVLPRCGRRSRTPFVAVRTVRTVHARIFPPLYLHPASRPPRMTRCTLFVHSNVLGALGSCAHRSQAPLVAVRTSPRTTQCTLFVHSNVLGALGSCAHRSRAPLVAVRTVHTRTFPPLYLHPASRPPRTTRCTHFVHSDVLEALGSCVHRSQVPLIAVRTVHTRTFSSPAALPKPSLTAP</sequence>
<proteinExistence type="predicted"/>
<dbReference type="HOGENOM" id="CLU_1020034_0_0_1"/>
<evidence type="ECO:0000256" key="1">
    <source>
        <dbReference type="SAM" id="MobiDB-lite"/>
    </source>
</evidence>
<organism evidence="2 3">
    <name type="scientific">Sphaerobolus stellatus (strain SS14)</name>
    <dbReference type="NCBI Taxonomy" id="990650"/>
    <lineage>
        <taxon>Eukaryota</taxon>
        <taxon>Fungi</taxon>
        <taxon>Dikarya</taxon>
        <taxon>Basidiomycota</taxon>
        <taxon>Agaricomycotina</taxon>
        <taxon>Agaricomycetes</taxon>
        <taxon>Phallomycetidae</taxon>
        <taxon>Geastrales</taxon>
        <taxon>Sphaerobolaceae</taxon>
        <taxon>Sphaerobolus</taxon>
    </lineage>
</organism>
<keyword evidence="3" id="KW-1185">Reference proteome</keyword>
<dbReference type="Proteomes" id="UP000054279">
    <property type="component" value="Unassembled WGS sequence"/>
</dbReference>
<reference evidence="2 3" key="1">
    <citation type="submission" date="2014-06" db="EMBL/GenBank/DDBJ databases">
        <title>Evolutionary Origins and Diversification of the Mycorrhizal Mutualists.</title>
        <authorList>
            <consortium name="DOE Joint Genome Institute"/>
            <consortium name="Mycorrhizal Genomics Consortium"/>
            <person name="Kohler A."/>
            <person name="Kuo A."/>
            <person name="Nagy L.G."/>
            <person name="Floudas D."/>
            <person name="Copeland A."/>
            <person name="Barry K.W."/>
            <person name="Cichocki N."/>
            <person name="Veneault-Fourrey C."/>
            <person name="LaButti K."/>
            <person name="Lindquist E.A."/>
            <person name="Lipzen A."/>
            <person name="Lundell T."/>
            <person name="Morin E."/>
            <person name="Murat C."/>
            <person name="Riley R."/>
            <person name="Ohm R."/>
            <person name="Sun H."/>
            <person name="Tunlid A."/>
            <person name="Henrissat B."/>
            <person name="Grigoriev I.V."/>
            <person name="Hibbett D.S."/>
            <person name="Martin F."/>
        </authorList>
    </citation>
    <scope>NUCLEOTIDE SEQUENCE [LARGE SCALE GENOMIC DNA]</scope>
    <source>
        <strain evidence="2 3">SS14</strain>
    </source>
</reference>
<feature type="compositionally biased region" description="Low complexity" evidence="1">
    <location>
        <begin position="106"/>
        <end position="117"/>
    </location>
</feature>
<gene>
    <name evidence="2" type="ORF">M422DRAFT_274739</name>
</gene>
<dbReference type="AlphaFoldDB" id="A0A0C9UGB7"/>
<accession>A0A0C9UGB7</accession>